<dbReference type="PANTHER" id="PTHR24270:SF62">
    <property type="entry name" value="LOW-DENSITY LIPOPROTEIN RECEPTOR-RELATED PROTEIN 2"/>
    <property type="match status" value="1"/>
</dbReference>
<evidence type="ECO:0000256" key="2">
    <source>
        <dbReference type="ARBA" id="ARBA00022692"/>
    </source>
</evidence>
<dbReference type="EMBL" id="CAJVCH010219589">
    <property type="protein sequence ID" value="CAG7731777.1"/>
    <property type="molecule type" value="Genomic_DNA"/>
</dbReference>
<evidence type="ECO:0000313" key="8">
    <source>
        <dbReference type="EMBL" id="CAG7731777.1"/>
    </source>
</evidence>
<dbReference type="CDD" id="cd00112">
    <property type="entry name" value="LDLa"/>
    <property type="match status" value="1"/>
</dbReference>
<comment type="caution">
    <text evidence="7">Lacks conserved residue(s) required for the propagation of feature annotation.</text>
</comment>
<evidence type="ECO:0000313" key="9">
    <source>
        <dbReference type="Proteomes" id="UP000708208"/>
    </source>
</evidence>
<comment type="subcellular location">
    <subcellularLocation>
        <location evidence="1">Membrane</location>
        <topology evidence="1">Single-pass membrane protein</topology>
    </subcellularLocation>
</comment>
<keyword evidence="6 7" id="KW-1015">Disulfide bond</keyword>
<keyword evidence="4" id="KW-1133">Transmembrane helix</keyword>
<evidence type="ECO:0000256" key="3">
    <source>
        <dbReference type="ARBA" id="ARBA00022737"/>
    </source>
</evidence>
<feature type="disulfide bond" evidence="7">
    <location>
        <begin position="61"/>
        <end position="79"/>
    </location>
</feature>
<evidence type="ECO:0000256" key="7">
    <source>
        <dbReference type="PROSITE-ProRule" id="PRU00124"/>
    </source>
</evidence>
<dbReference type="InterPro" id="IPR050685">
    <property type="entry name" value="LDLR"/>
</dbReference>
<accession>A0A8J2PA05</accession>
<dbReference type="Proteomes" id="UP000708208">
    <property type="component" value="Unassembled WGS sequence"/>
</dbReference>
<organism evidence="8 9">
    <name type="scientific">Allacma fusca</name>
    <dbReference type="NCBI Taxonomy" id="39272"/>
    <lineage>
        <taxon>Eukaryota</taxon>
        <taxon>Metazoa</taxon>
        <taxon>Ecdysozoa</taxon>
        <taxon>Arthropoda</taxon>
        <taxon>Hexapoda</taxon>
        <taxon>Collembola</taxon>
        <taxon>Symphypleona</taxon>
        <taxon>Sminthuridae</taxon>
        <taxon>Allacma</taxon>
    </lineage>
</organism>
<name>A0A8J2PA05_9HEXA</name>
<dbReference type="SMART" id="SM00192">
    <property type="entry name" value="LDLa"/>
    <property type="match status" value="1"/>
</dbReference>
<evidence type="ECO:0000256" key="5">
    <source>
        <dbReference type="ARBA" id="ARBA00023136"/>
    </source>
</evidence>
<reference evidence="8" key="1">
    <citation type="submission" date="2021-06" db="EMBL/GenBank/DDBJ databases">
        <authorList>
            <person name="Hodson N. C."/>
            <person name="Mongue J. A."/>
            <person name="Jaron S. K."/>
        </authorList>
    </citation>
    <scope>NUCLEOTIDE SEQUENCE</scope>
</reference>
<sequence length="134" mass="14832">MTQFPCETLIECDGIKDDCPGNTDEKDCPSCAGVCNFWPDCKDASDEDASKYGCDCRRFKCSTGNCIPKQYRCDHFLDCWPTGEDEIGCPCDGPDVILVLAFTTITNVMDSNIVQMVRMNKTALALFYVRTGPA</sequence>
<evidence type="ECO:0000256" key="1">
    <source>
        <dbReference type="ARBA" id="ARBA00004167"/>
    </source>
</evidence>
<dbReference type="InterPro" id="IPR002172">
    <property type="entry name" value="LDrepeatLR_classA_rpt"/>
</dbReference>
<proteinExistence type="predicted"/>
<dbReference type="AlphaFoldDB" id="A0A8J2PA05"/>
<keyword evidence="5" id="KW-0472">Membrane</keyword>
<keyword evidence="3" id="KW-0677">Repeat</keyword>
<dbReference type="Pfam" id="PF00057">
    <property type="entry name" value="Ldl_recept_a"/>
    <property type="match status" value="1"/>
</dbReference>
<feature type="disulfide bond" evidence="7">
    <location>
        <begin position="54"/>
        <end position="66"/>
    </location>
</feature>
<dbReference type="GO" id="GO:0005886">
    <property type="term" value="C:plasma membrane"/>
    <property type="evidence" value="ECO:0007669"/>
    <property type="project" value="TreeGrafter"/>
</dbReference>
<keyword evidence="9" id="KW-1185">Reference proteome</keyword>
<dbReference type="PANTHER" id="PTHR24270">
    <property type="entry name" value="LOW-DENSITY LIPOPROTEIN RECEPTOR-RELATED"/>
    <property type="match status" value="1"/>
</dbReference>
<comment type="caution">
    <text evidence="8">The sequence shown here is derived from an EMBL/GenBank/DDBJ whole genome shotgun (WGS) entry which is preliminary data.</text>
</comment>
<dbReference type="PROSITE" id="PS50068">
    <property type="entry name" value="LDLRA_2"/>
    <property type="match status" value="1"/>
</dbReference>
<gene>
    <name evidence="8" type="ORF">AFUS01_LOCUS20348</name>
</gene>
<evidence type="ECO:0000256" key="4">
    <source>
        <dbReference type="ARBA" id="ARBA00022989"/>
    </source>
</evidence>
<keyword evidence="2" id="KW-0812">Transmembrane</keyword>
<evidence type="ECO:0000256" key="6">
    <source>
        <dbReference type="ARBA" id="ARBA00023157"/>
    </source>
</evidence>
<protein>
    <submittedName>
        <fullName evidence="8">Uncharacterized protein</fullName>
    </submittedName>
</protein>
<dbReference type="OrthoDB" id="9988974at2759"/>